<reference evidence="4" key="2">
    <citation type="submission" date="2017-06" db="EMBL/GenBank/DDBJ databases">
        <title>The pomegranate genome and the genomics of punicalagin biosynthesis.</title>
        <authorList>
            <person name="Xu C."/>
        </authorList>
    </citation>
    <scope>NUCLEOTIDE SEQUENCE [LARGE SCALE GENOMIC DNA]</scope>
    <source>
        <tissue evidence="4">Fresh leaf</tissue>
    </source>
</reference>
<keyword evidence="6" id="KW-1185">Reference proteome</keyword>
<evidence type="ECO:0000256" key="3">
    <source>
        <dbReference type="ARBA" id="ARBA00022604"/>
    </source>
</evidence>
<name>A0A218X6M7_PUNGR</name>
<dbReference type="Proteomes" id="UP000515151">
    <property type="component" value="Chromosome 2"/>
</dbReference>
<dbReference type="OrthoDB" id="625231at2759"/>
<organism evidence="4 5">
    <name type="scientific">Punica granatum</name>
    <name type="common">Pomegranate</name>
    <dbReference type="NCBI Taxonomy" id="22663"/>
    <lineage>
        <taxon>Eukaryota</taxon>
        <taxon>Viridiplantae</taxon>
        <taxon>Streptophyta</taxon>
        <taxon>Embryophyta</taxon>
        <taxon>Tracheophyta</taxon>
        <taxon>Spermatophyta</taxon>
        <taxon>Magnoliopsida</taxon>
        <taxon>eudicotyledons</taxon>
        <taxon>Gunneridae</taxon>
        <taxon>Pentapetalae</taxon>
        <taxon>rosids</taxon>
        <taxon>malvids</taxon>
        <taxon>Myrtales</taxon>
        <taxon>Lythraceae</taxon>
        <taxon>Punica</taxon>
    </lineage>
</organism>
<dbReference type="Proteomes" id="UP000197138">
    <property type="component" value="Unassembled WGS sequence"/>
</dbReference>
<dbReference type="InterPro" id="IPR003676">
    <property type="entry name" value="SAUR_fam"/>
</dbReference>
<reference evidence="5" key="1">
    <citation type="journal article" date="2017" name="Plant J.">
        <title>The pomegranate (Punica granatum L.) genome and the genomics of punicalagin biosynthesis.</title>
        <authorList>
            <person name="Qin G."/>
            <person name="Xu C."/>
            <person name="Ming R."/>
            <person name="Tang H."/>
            <person name="Guyot R."/>
            <person name="Kramer E.M."/>
            <person name="Hu Y."/>
            <person name="Yi X."/>
            <person name="Qi Y."/>
            <person name="Xu X."/>
            <person name="Gao Z."/>
            <person name="Pan H."/>
            <person name="Jian J."/>
            <person name="Tian Y."/>
            <person name="Yue Z."/>
            <person name="Xu Y."/>
        </authorList>
    </citation>
    <scope>NUCLEOTIDE SEQUENCE [LARGE SCALE GENOMIC DNA]</scope>
    <source>
        <strain evidence="5">cv. Dabenzi</strain>
    </source>
</reference>
<protein>
    <submittedName>
        <fullName evidence="7">Auxin-responsive protein SAUR21-like</fullName>
    </submittedName>
</protein>
<keyword evidence="3" id="KW-0341">Growth regulation</keyword>
<evidence type="ECO:0000256" key="1">
    <source>
        <dbReference type="ARBA" id="ARBA00006974"/>
    </source>
</evidence>
<sequence length="98" mass="10980">MAIRLSGVSHAKRVLRRSLSIGREGTSSKPPKGQLAVYIGEEEKKKCMVPISYLNQPLFQDLLSRAEEEFGYNHPMGGLTIPCTEETFRDLISQLSEL</sequence>
<reference evidence="7" key="4">
    <citation type="submission" date="2025-04" db="UniProtKB">
        <authorList>
            <consortium name="RefSeq"/>
        </authorList>
    </citation>
    <scope>IDENTIFICATION</scope>
    <source>
        <tissue evidence="7">Leaf</tissue>
    </source>
</reference>
<dbReference type="PANTHER" id="PTHR31929">
    <property type="entry name" value="SAUR-LIKE AUXIN-RESPONSIVE PROTEIN FAMILY-RELATED"/>
    <property type="match status" value="1"/>
</dbReference>
<dbReference type="RefSeq" id="XP_031379181.1">
    <property type="nucleotide sequence ID" value="XM_031523321.1"/>
</dbReference>
<comment type="similarity">
    <text evidence="1">Belongs to the ARG7 family.</text>
</comment>
<keyword evidence="2" id="KW-0217">Developmental protein</keyword>
<evidence type="ECO:0000313" key="6">
    <source>
        <dbReference type="Proteomes" id="UP000515151"/>
    </source>
</evidence>
<accession>A0A218X6M7</accession>
<proteinExistence type="inferred from homology"/>
<gene>
    <name evidence="7" type="primary">LOC116194508</name>
    <name evidence="4" type="ORF">CDL15_Pgr019626</name>
</gene>
<evidence type="ECO:0000313" key="7">
    <source>
        <dbReference type="RefSeq" id="XP_031379181.1"/>
    </source>
</evidence>
<evidence type="ECO:0000313" key="4">
    <source>
        <dbReference type="EMBL" id="OWM80346.1"/>
    </source>
</evidence>
<dbReference type="AlphaFoldDB" id="A0A218X6M7"/>
<dbReference type="EMBL" id="MTKT01002229">
    <property type="protein sequence ID" value="OWM80346.1"/>
    <property type="molecule type" value="Genomic_DNA"/>
</dbReference>
<evidence type="ECO:0000256" key="2">
    <source>
        <dbReference type="ARBA" id="ARBA00022473"/>
    </source>
</evidence>
<dbReference type="GO" id="GO:0009733">
    <property type="term" value="P:response to auxin"/>
    <property type="evidence" value="ECO:0007669"/>
    <property type="project" value="InterPro"/>
</dbReference>
<dbReference type="GeneID" id="116194508"/>
<reference evidence="6" key="3">
    <citation type="journal article" date="2020" name="Plant Biotechnol. J.">
        <title>The pomegranate (Punica granatum L.) draft genome dissects genetic divergence between soft- and hard-seeded cultivars.</title>
        <authorList>
            <person name="Luo X."/>
            <person name="Li H."/>
            <person name="Wu Z."/>
            <person name="Yao W."/>
            <person name="Zhao P."/>
            <person name="Cao D."/>
            <person name="Yu H."/>
            <person name="Li K."/>
            <person name="Poudel K."/>
            <person name="Zhao D."/>
            <person name="Zhang F."/>
            <person name="Xia X."/>
            <person name="Chen L."/>
            <person name="Wang Q."/>
            <person name="Jing D."/>
            <person name="Cao S."/>
        </authorList>
    </citation>
    <scope>NUCLEOTIDE SEQUENCE [LARGE SCALE GENOMIC DNA]</scope>
</reference>
<evidence type="ECO:0000313" key="5">
    <source>
        <dbReference type="Proteomes" id="UP000197138"/>
    </source>
</evidence>
<dbReference type="Pfam" id="PF02519">
    <property type="entry name" value="Auxin_inducible"/>
    <property type="match status" value="1"/>
</dbReference>